<evidence type="ECO:0000256" key="4">
    <source>
        <dbReference type="ARBA" id="ARBA00022475"/>
    </source>
</evidence>
<keyword evidence="22" id="KW-1185">Reference proteome</keyword>
<evidence type="ECO:0000256" key="18">
    <source>
        <dbReference type="SAM" id="SignalP"/>
    </source>
</evidence>
<keyword evidence="8" id="KW-1133">Transmembrane helix</keyword>
<dbReference type="InterPro" id="IPR011009">
    <property type="entry name" value="Kinase-like_dom_sf"/>
</dbReference>
<evidence type="ECO:0000256" key="6">
    <source>
        <dbReference type="ARBA" id="ARBA00022729"/>
    </source>
</evidence>
<protein>
    <recommendedName>
        <fullName evidence="3 16">Guanylate cyclase</fullName>
        <ecNumber evidence="3 16">4.6.1.2</ecNumber>
    </recommendedName>
</protein>
<evidence type="ECO:0000256" key="5">
    <source>
        <dbReference type="ARBA" id="ARBA00022692"/>
    </source>
</evidence>
<evidence type="ECO:0000256" key="2">
    <source>
        <dbReference type="ARBA" id="ARBA00004251"/>
    </source>
</evidence>
<evidence type="ECO:0000256" key="7">
    <source>
        <dbReference type="ARBA" id="ARBA00022741"/>
    </source>
</evidence>
<dbReference type="InterPro" id="IPR001170">
    <property type="entry name" value="ANPR/GUC"/>
</dbReference>
<dbReference type="PANTHER" id="PTHR11920">
    <property type="entry name" value="GUANYLYL CYCLASE"/>
    <property type="match status" value="1"/>
</dbReference>
<evidence type="ECO:0000256" key="17">
    <source>
        <dbReference type="SAM" id="Coils"/>
    </source>
</evidence>
<proteinExistence type="inferred from homology"/>
<dbReference type="InterPro" id="IPR000719">
    <property type="entry name" value="Prot_kinase_dom"/>
</dbReference>
<keyword evidence="10" id="KW-0472">Membrane</keyword>
<evidence type="ECO:0000256" key="9">
    <source>
        <dbReference type="ARBA" id="ARBA00023134"/>
    </source>
</evidence>
<evidence type="ECO:0000256" key="14">
    <source>
        <dbReference type="ARBA" id="ARBA00023293"/>
    </source>
</evidence>
<evidence type="ECO:0000259" key="20">
    <source>
        <dbReference type="PROSITE" id="PS50125"/>
    </source>
</evidence>
<organism evidence="21 22">
    <name type="scientific">Ramazzottius varieornatus</name>
    <name type="common">Water bear</name>
    <name type="synonym">Tardigrade</name>
    <dbReference type="NCBI Taxonomy" id="947166"/>
    <lineage>
        <taxon>Eukaryota</taxon>
        <taxon>Metazoa</taxon>
        <taxon>Ecdysozoa</taxon>
        <taxon>Tardigrada</taxon>
        <taxon>Eutardigrada</taxon>
        <taxon>Parachela</taxon>
        <taxon>Hypsibioidea</taxon>
        <taxon>Ramazzottiidae</taxon>
        <taxon>Ramazzottius</taxon>
    </lineage>
</organism>
<dbReference type="GO" id="GO:0004672">
    <property type="term" value="F:protein kinase activity"/>
    <property type="evidence" value="ECO:0007669"/>
    <property type="project" value="InterPro"/>
</dbReference>
<dbReference type="EC" id="4.6.1.2" evidence="3 16"/>
<dbReference type="Gene3D" id="1.10.510.10">
    <property type="entry name" value="Transferase(Phosphotransferase) domain 1"/>
    <property type="match status" value="1"/>
</dbReference>
<comment type="caution">
    <text evidence="21">The sequence shown here is derived from an EMBL/GenBank/DDBJ whole genome shotgun (WGS) entry which is preliminary data.</text>
</comment>
<dbReference type="OrthoDB" id="1890790at2759"/>
<feature type="domain" description="Protein kinase" evidence="19">
    <location>
        <begin position="513"/>
        <end position="820"/>
    </location>
</feature>
<comment type="catalytic activity">
    <reaction evidence="1 16">
        <text>GTP = 3',5'-cyclic GMP + diphosphate</text>
        <dbReference type="Rhea" id="RHEA:13665"/>
        <dbReference type="ChEBI" id="CHEBI:33019"/>
        <dbReference type="ChEBI" id="CHEBI:37565"/>
        <dbReference type="ChEBI" id="CHEBI:57746"/>
        <dbReference type="EC" id="4.6.1.2"/>
    </reaction>
</comment>
<dbReference type="InterPro" id="IPR001245">
    <property type="entry name" value="Ser-Thr/Tyr_kinase_cat_dom"/>
</dbReference>
<dbReference type="GO" id="GO:0005524">
    <property type="term" value="F:ATP binding"/>
    <property type="evidence" value="ECO:0007669"/>
    <property type="project" value="InterPro"/>
</dbReference>
<keyword evidence="7" id="KW-0547">Nucleotide-binding</keyword>
<dbReference type="CDD" id="cd07302">
    <property type="entry name" value="CHD"/>
    <property type="match status" value="1"/>
</dbReference>
<dbReference type="InterPro" id="IPR018297">
    <property type="entry name" value="A/G_cyclase_CS"/>
</dbReference>
<dbReference type="SUPFAM" id="SSF53822">
    <property type="entry name" value="Periplasmic binding protein-like I"/>
    <property type="match status" value="1"/>
</dbReference>
<dbReference type="SMART" id="SM00044">
    <property type="entry name" value="CYCc"/>
    <property type="match status" value="1"/>
</dbReference>
<evidence type="ECO:0000259" key="19">
    <source>
        <dbReference type="PROSITE" id="PS50011"/>
    </source>
</evidence>
<dbReference type="PROSITE" id="PS50011">
    <property type="entry name" value="PROTEIN_KINASE_DOM"/>
    <property type="match status" value="1"/>
</dbReference>
<keyword evidence="17" id="KW-0175">Coiled coil</keyword>
<dbReference type="GO" id="GO:0005525">
    <property type="term" value="F:GTP binding"/>
    <property type="evidence" value="ECO:0007669"/>
    <property type="project" value="UniProtKB-KW"/>
</dbReference>
<keyword evidence="11" id="KW-0675">Receptor</keyword>
<dbReference type="FunFam" id="3.30.70.1230:FF:000004">
    <property type="entry name" value="Guanylate cyclase"/>
    <property type="match status" value="1"/>
</dbReference>
<dbReference type="Pfam" id="PF00211">
    <property type="entry name" value="Guanylate_cyc"/>
    <property type="match status" value="1"/>
</dbReference>
<dbReference type="STRING" id="947166.A0A1D1UW84"/>
<dbReference type="AlphaFoldDB" id="A0A1D1UW84"/>
<feature type="chain" id="PRO_5008897699" description="Guanylate cyclase" evidence="18">
    <location>
        <begin position="22"/>
        <end position="1192"/>
    </location>
</feature>
<evidence type="ECO:0000256" key="8">
    <source>
        <dbReference type="ARBA" id="ARBA00022989"/>
    </source>
</evidence>
<evidence type="ECO:0000256" key="1">
    <source>
        <dbReference type="ARBA" id="ARBA00001436"/>
    </source>
</evidence>
<evidence type="ECO:0000256" key="16">
    <source>
        <dbReference type="RuleBase" id="RU003431"/>
    </source>
</evidence>
<dbReference type="GO" id="GO:0005886">
    <property type="term" value="C:plasma membrane"/>
    <property type="evidence" value="ECO:0007669"/>
    <property type="project" value="UniProtKB-SubCell"/>
</dbReference>
<dbReference type="GO" id="GO:0004383">
    <property type="term" value="F:guanylate cyclase activity"/>
    <property type="evidence" value="ECO:0007669"/>
    <property type="project" value="UniProtKB-EC"/>
</dbReference>
<dbReference type="GO" id="GO:0001653">
    <property type="term" value="F:peptide receptor activity"/>
    <property type="evidence" value="ECO:0007669"/>
    <property type="project" value="TreeGrafter"/>
</dbReference>
<dbReference type="InterPro" id="IPR028082">
    <property type="entry name" value="Peripla_BP_I"/>
</dbReference>
<feature type="coiled-coil region" evidence="17">
    <location>
        <begin position="824"/>
        <end position="851"/>
    </location>
</feature>
<keyword evidence="5" id="KW-0812">Transmembrane</keyword>
<keyword evidence="6 18" id="KW-0732">Signal</keyword>
<gene>
    <name evidence="21" type="primary">RvY_03727-1</name>
    <name evidence="21" type="synonym">RvY_03727.1</name>
    <name evidence="21" type="ORF">RvY_03727</name>
</gene>
<dbReference type="Pfam" id="PF07714">
    <property type="entry name" value="PK_Tyr_Ser-Thr"/>
    <property type="match status" value="1"/>
</dbReference>
<dbReference type="Gene3D" id="3.40.50.2300">
    <property type="match status" value="3"/>
</dbReference>
<keyword evidence="12" id="KW-0325">Glycoprotein</keyword>
<name>A0A1D1UW84_RAMVA</name>
<evidence type="ECO:0000313" key="22">
    <source>
        <dbReference type="Proteomes" id="UP000186922"/>
    </source>
</evidence>
<keyword evidence="4" id="KW-1003">Cell membrane</keyword>
<keyword evidence="14 16" id="KW-0141">cGMP biosynthesis</keyword>
<evidence type="ECO:0000256" key="13">
    <source>
        <dbReference type="ARBA" id="ARBA00023239"/>
    </source>
</evidence>
<dbReference type="PANTHER" id="PTHR11920:SF494">
    <property type="entry name" value="ATRIAL NATRIURETIC PEPTIDE RECEPTOR 2"/>
    <property type="match status" value="1"/>
</dbReference>
<dbReference type="Gene3D" id="3.30.70.1230">
    <property type="entry name" value="Nucleotide cyclase"/>
    <property type="match status" value="1"/>
</dbReference>
<keyword evidence="13 15" id="KW-0456">Lyase</keyword>
<comment type="similarity">
    <text evidence="15">Belongs to the adenylyl cyclase class-4/guanylyl cyclase family.</text>
</comment>
<dbReference type="SUPFAM" id="SSF55073">
    <property type="entry name" value="Nucleotide cyclase"/>
    <property type="match status" value="1"/>
</dbReference>
<evidence type="ECO:0000313" key="21">
    <source>
        <dbReference type="EMBL" id="GAU91487.1"/>
    </source>
</evidence>
<feature type="signal peptide" evidence="18">
    <location>
        <begin position="1"/>
        <end position="21"/>
    </location>
</feature>
<dbReference type="SUPFAM" id="SSF56112">
    <property type="entry name" value="Protein kinase-like (PK-like)"/>
    <property type="match status" value="1"/>
</dbReference>
<evidence type="ECO:0000256" key="3">
    <source>
        <dbReference type="ARBA" id="ARBA00012202"/>
    </source>
</evidence>
<dbReference type="PRINTS" id="PR00255">
    <property type="entry name" value="NATPEPTIDER"/>
</dbReference>
<comment type="subcellular location">
    <subcellularLocation>
        <location evidence="2">Cell membrane</location>
        <topology evidence="2">Single-pass type I membrane protein</topology>
    </subcellularLocation>
</comment>
<dbReference type="EMBL" id="BDGG01000002">
    <property type="protein sequence ID" value="GAU91487.1"/>
    <property type="molecule type" value="Genomic_DNA"/>
</dbReference>
<dbReference type="GO" id="GO:0004016">
    <property type="term" value="F:adenylate cyclase activity"/>
    <property type="evidence" value="ECO:0007669"/>
    <property type="project" value="TreeGrafter"/>
</dbReference>
<reference evidence="21 22" key="1">
    <citation type="journal article" date="2016" name="Nat. Commun.">
        <title>Extremotolerant tardigrade genome and improved radiotolerance of human cultured cells by tardigrade-unique protein.</title>
        <authorList>
            <person name="Hashimoto T."/>
            <person name="Horikawa D.D."/>
            <person name="Saito Y."/>
            <person name="Kuwahara H."/>
            <person name="Kozuka-Hata H."/>
            <person name="Shin-I T."/>
            <person name="Minakuchi Y."/>
            <person name="Ohishi K."/>
            <person name="Motoyama A."/>
            <person name="Aizu T."/>
            <person name="Enomoto A."/>
            <person name="Kondo K."/>
            <person name="Tanaka S."/>
            <person name="Hara Y."/>
            <person name="Koshikawa S."/>
            <person name="Sagara H."/>
            <person name="Miura T."/>
            <person name="Yokobori S."/>
            <person name="Miyagawa K."/>
            <person name="Suzuki Y."/>
            <person name="Kubo T."/>
            <person name="Oyama M."/>
            <person name="Kohara Y."/>
            <person name="Fujiyama A."/>
            <person name="Arakawa K."/>
            <person name="Katayama T."/>
            <person name="Toyoda A."/>
            <person name="Kunieda T."/>
        </authorList>
    </citation>
    <scope>NUCLEOTIDE SEQUENCE [LARGE SCALE GENOMIC DNA]</scope>
    <source>
        <strain evidence="21 22">YOKOZUNA-1</strain>
    </source>
</reference>
<dbReference type="InterPro" id="IPR001828">
    <property type="entry name" value="ANF_lig-bd_rcpt"/>
</dbReference>
<dbReference type="GO" id="GO:0007168">
    <property type="term" value="P:receptor guanylyl cyclase signaling pathway"/>
    <property type="evidence" value="ECO:0007669"/>
    <property type="project" value="TreeGrafter"/>
</dbReference>
<evidence type="ECO:0000256" key="12">
    <source>
        <dbReference type="ARBA" id="ARBA00023180"/>
    </source>
</evidence>
<dbReference type="Proteomes" id="UP000186922">
    <property type="component" value="Unassembled WGS sequence"/>
</dbReference>
<dbReference type="InterPro" id="IPR029787">
    <property type="entry name" value="Nucleotide_cyclase"/>
</dbReference>
<keyword evidence="9" id="KW-0342">GTP-binding</keyword>
<evidence type="ECO:0000256" key="11">
    <source>
        <dbReference type="ARBA" id="ARBA00023170"/>
    </source>
</evidence>
<dbReference type="Pfam" id="PF01094">
    <property type="entry name" value="ANF_receptor"/>
    <property type="match status" value="1"/>
</dbReference>
<dbReference type="PROSITE" id="PS50125">
    <property type="entry name" value="GUANYLATE_CYCLASE_2"/>
    <property type="match status" value="1"/>
</dbReference>
<dbReference type="FunFam" id="1.10.510.10:FF:000420">
    <property type="entry name" value="Guanylate cyclase"/>
    <property type="match status" value="1"/>
</dbReference>
<dbReference type="GO" id="GO:0035556">
    <property type="term" value="P:intracellular signal transduction"/>
    <property type="evidence" value="ECO:0007669"/>
    <property type="project" value="InterPro"/>
</dbReference>
<feature type="domain" description="Guanylate cyclase" evidence="20">
    <location>
        <begin position="894"/>
        <end position="1024"/>
    </location>
</feature>
<evidence type="ECO:0000256" key="15">
    <source>
        <dbReference type="RuleBase" id="RU000405"/>
    </source>
</evidence>
<sequence>MCLIYYCVAVSLELLSAVVGGQNVVAIPENRPSQSQQHNLTFGVILPNNDKYASSIHRVLPVIKLAIDRVQADPALLPGWNIRVKWSKLLGDCSSTYGPLSAIEMRQDVQVFFGPVCDYDLAPVVRYTNASWGIPVLTSGGRNSVFDNKTEYALLTRMNGYYRQLGDIFLEILNKFHWKIVGMLFSDHLLHRNMGRSDYYFALNPVFDTLKEKRPGSKPPFYKSFDEAATIEEFATLLKEMVLHARIIVLCASRRSVRNLLLTADSLGMLESGDCVFIYVELTGGTSNSNEKIWFNELDTAENNSRARKAFESVLMLRPRTPYSDQYRHFSQEVAHLAVREYGFPQQDDEVSLEAASFYEAVILYVTALNDAIKLGYSPKDGRIIHGLMRNRTLPGIVGNFSVDGNNDRHGDFSILDMEPSTGLFREVAMYLGTDKRYVEAPSSTIHWSGGRLTPPPDEPECGFDNAKCISIIGTGEIIAIVLSVVLVVVLIMGALCYRHYKREAELASMTWLVKYEDLKFGKEGDLKRTDSRQSLFKNRDDVSMDTLAFGENRKQIFAQTAWYKKQLCAVKKMKCLQIPLSRPMLKEFKTIQGMTHDHVAAFRGACFDSEPPCLLFEYCPKGSLEDILENEEIQLDWMFRYSLMHDLVKGMAYIHSSELKTHGNLKSTNCVVDSRFVLKVTDYGPHCMRNIDGGDLDDETDAFPHWHRRLWTAPELLRLPKIPAAGTQKGDVYSFAIIAQEIVYRSGPFFIQHEEAHQTDDPKEIVLRVMMESRNGQVFRPSLDASAADESLVVIIEKCWSEDPNIRPDFHTLRNHIRRLNRVNESGNLLDNLLQRMEQYANNLETLVQERTADYLEQKRKAEELLYQLLPRAVASQLIRGEAVKAESFDSVTVYFSDIVGFTMISAMSTPLQVVNFLNDLYTCFDGITEVFDVYKVETIGDAYVVVSGLPVRNGNLHAREIGRMSLRIIEAVKTFTIRHRPDDSLRVRIGLHSGPVVAGVVGLKMPRYCLFGDTVNTASRMESNSLPLRIHCSEACKNVLETFGSFELELRGELDVKGKGKMTTYWLNGEKPDLSVIASPAQSPTTPTMVPTTGFFASSDLKRVSSKPRSLASAGMQAPAVPPIPVSHVEENEVSPASTRSILVDTSPDSNASAATPPSVQFLLSNGISMTSTAPSSAVPVQNGAGDFYA</sequence>
<dbReference type="PROSITE" id="PS00452">
    <property type="entry name" value="GUANYLATE_CYCLASE_1"/>
    <property type="match status" value="1"/>
</dbReference>
<accession>A0A1D1UW84</accession>
<dbReference type="InterPro" id="IPR001054">
    <property type="entry name" value="A/G_cyclase"/>
</dbReference>
<evidence type="ECO:0000256" key="10">
    <source>
        <dbReference type="ARBA" id="ARBA00023136"/>
    </source>
</evidence>
<dbReference type="InterPro" id="IPR050401">
    <property type="entry name" value="Cyclic_nucleotide_synthase"/>
</dbReference>